<organism evidence="2 3">
    <name type="scientific">Cichlidogyrus casuarinus</name>
    <dbReference type="NCBI Taxonomy" id="1844966"/>
    <lineage>
        <taxon>Eukaryota</taxon>
        <taxon>Metazoa</taxon>
        <taxon>Spiralia</taxon>
        <taxon>Lophotrochozoa</taxon>
        <taxon>Platyhelminthes</taxon>
        <taxon>Monogenea</taxon>
        <taxon>Monopisthocotylea</taxon>
        <taxon>Dactylogyridea</taxon>
        <taxon>Ancyrocephalidae</taxon>
        <taxon>Cichlidogyrus</taxon>
    </lineage>
</organism>
<feature type="compositionally biased region" description="Polar residues" evidence="1">
    <location>
        <begin position="131"/>
        <end position="141"/>
    </location>
</feature>
<accession>A0ABD2PPL1</accession>
<evidence type="ECO:0000256" key="1">
    <source>
        <dbReference type="SAM" id="MobiDB-lite"/>
    </source>
</evidence>
<dbReference type="Proteomes" id="UP001626550">
    <property type="component" value="Unassembled WGS sequence"/>
</dbReference>
<feature type="compositionally biased region" description="Polar residues" evidence="1">
    <location>
        <begin position="289"/>
        <end position="299"/>
    </location>
</feature>
<name>A0ABD2PPL1_9PLAT</name>
<reference evidence="2 3" key="1">
    <citation type="submission" date="2024-11" db="EMBL/GenBank/DDBJ databases">
        <title>Adaptive evolution of stress response genes in parasites aligns with host niche diversity.</title>
        <authorList>
            <person name="Hahn C."/>
            <person name="Resl P."/>
        </authorList>
    </citation>
    <scope>NUCLEOTIDE SEQUENCE [LARGE SCALE GENOMIC DNA]</scope>
    <source>
        <strain evidence="2">EGGRZ-B1_66</strain>
        <tissue evidence="2">Body</tissue>
    </source>
</reference>
<feature type="region of interest" description="Disordered" evidence="1">
    <location>
        <begin position="131"/>
        <end position="157"/>
    </location>
</feature>
<gene>
    <name evidence="2" type="ORF">Ciccas_013089</name>
</gene>
<dbReference type="EMBL" id="JBJKFK010005330">
    <property type="protein sequence ID" value="KAL3308381.1"/>
    <property type="molecule type" value="Genomic_DNA"/>
</dbReference>
<comment type="caution">
    <text evidence="2">The sequence shown here is derived from an EMBL/GenBank/DDBJ whole genome shotgun (WGS) entry which is preliminary data.</text>
</comment>
<keyword evidence="3" id="KW-1185">Reference proteome</keyword>
<protein>
    <submittedName>
        <fullName evidence="2">Uncharacterized protein</fullName>
    </submittedName>
</protein>
<evidence type="ECO:0000313" key="2">
    <source>
        <dbReference type="EMBL" id="KAL3308381.1"/>
    </source>
</evidence>
<feature type="region of interest" description="Disordered" evidence="1">
    <location>
        <begin position="35"/>
        <end position="64"/>
    </location>
</feature>
<feature type="region of interest" description="Disordered" evidence="1">
    <location>
        <begin position="287"/>
        <end position="314"/>
    </location>
</feature>
<sequence length="336" mass="37275">MELENRFDMKTDQAPKNLSTFDESSILVFRPKSESTKKLIAPTQPQNFARPEPPQGTTSDEPKMRLVPPVQLASSQSAYIATEVDLDESSIHPFRPSSESTKKFSPMELETNQASTLDESSILVFRPNSESTKKLTPTSEPNFARPEPPKGITSDEPKMRLVPPVELASSQSVSKVDVVKCTENVMNTSSIQLFHPMSESTRNVKPSALEENSIFDFRPNYESTKKITALKSIVNTVQTQESSFSAFTPSCESTKKISTHSMGQPALKENNTDTYKLKKRVSFLPAQLGESTSNSTGSTLVPAENNEDSPTSKFLHGIFRDEPISPFSQLRNQFSL</sequence>
<dbReference type="AlphaFoldDB" id="A0ABD2PPL1"/>
<proteinExistence type="predicted"/>
<evidence type="ECO:0000313" key="3">
    <source>
        <dbReference type="Proteomes" id="UP001626550"/>
    </source>
</evidence>
<feature type="region of interest" description="Disordered" evidence="1">
    <location>
        <begin position="90"/>
        <end position="113"/>
    </location>
</feature>